<protein>
    <recommendedName>
        <fullName evidence="3">Nudix hydrolase domain-containing protein</fullName>
    </recommendedName>
</protein>
<dbReference type="RefSeq" id="XP_013318014.1">
    <property type="nucleotide sequence ID" value="XM_013462560.1"/>
</dbReference>
<organism evidence="4 5">
    <name type="scientific">Exophiala xenobiotica</name>
    <dbReference type="NCBI Taxonomy" id="348802"/>
    <lineage>
        <taxon>Eukaryota</taxon>
        <taxon>Fungi</taxon>
        <taxon>Dikarya</taxon>
        <taxon>Ascomycota</taxon>
        <taxon>Pezizomycotina</taxon>
        <taxon>Eurotiomycetes</taxon>
        <taxon>Chaetothyriomycetidae</taxon>
        <taxon>Chaetothyriales</taxon>
        <taxon>Herpotrichiellaceae</taxon>
        <taxon>Exophiala</taxon>
    </lineage>
</organism>
<dbReference type="FunFam" id="3.90.79.10:FF:000068">
    <property type="entry name" value="NUDIX family hydrolase, putative"/>
    <property type="match status" value="1"/>
</dbReference>
<feature type="domain" description="Nudix hydrolase" evidence="3">
    <location>
        <begin position="135"/>
        <end position="320"/>
    </location>
</feature>
<dbReference type="SUPFAM" id="SSF55811">
    <property type="entry name" value="Nudix"/>
    <property type="match status" value="1"/>
</dbReference>
<comment type="cofactor">
    <cofactor evidence="1">
        <name>Mg(2+)</name>
        <dbReference type="ChEBI" id="CHEBI:18420"/>
    </cofactor>
</comment>
<dbReference type="Gene3D" id="3.90.79.10">
    <property type="entry name" value="Nucleoside Triphosphate Pyrophosphohydrolase"/>
    <property type="match status" value="1"/>
</dbReference>
<dbReference type="InterPro" id="IPR000086">
    <property type="entry name" value="NUDIX_hydrolase_dom"/>
</dbReference>
<dbReference type="GO" id="GO:0080042">
    <property type="term" value="F:ADP-glucose pyrophosphohydrolase activity"/>
    <property type="evidence" value="ECO:0007669"/>
    <property type="project" value="TreeGrafter"/>
</dbReference>
<dbReference type="PANTHER" id="PTHR11839:SF18">
    <property type="entry name" value="NUDIX HYDROLASE DOMAIN-CONTAINING PROTEIN"/>
    <property type="match status" value="1"/>
</dbReference>
<name>A0A0D2ERQ6_9EURO</name>
<sequence>MLSRVRLLSQCLTPPKSISQRRALWRSTMSISSTSTSKFTLPGTTPSIPITHPTCLTQDQILNFPAFKTWLATLQHSLSLQTRQSSHPFHSSPYTLRSIDIQSADFFSGGRLGFIKLRATVTNDQDEHLPGAVFMRGGSVAMLITLSPSDPDPDSDSHSAGEEYAILTLQPRIAAGSLNFIEIPAGMLDDSGTFAGAAAMEIHEETGLEIHSDELLDMTQLSIQSRGHEQEQDQASQGTDEVEPHLQKAIYPSPGGSDEFIPIFLARKSVSRRKIDELKGKLTGLRDHGEKIRLKIVPLNQVWKAAARDGKTLAALALYQGLKGEGMI</sequence>
<gene>
    <name evidence="4" type="ORF">PV05_05980</name>
</gene>
<evidence type="ECO:0000256" key="2">
    <source>
        <dbReference type="ARBA" id="ARBA00022801"/>
    </source>
</evidence>
<dbReference type="CDD" id="cd03424">
    <property type="entry name" value="NUDIX_ADPRase_Nudt5_UGPPase_Nudt14"/>
    <property type="match status" value="1"/>
</dbReference>
<dbReference type="STRING" id="348802.A0A0D2ERQ6"/>
<dbReference type="PANTHER" id="PTHR11839">
    <property type="entry name" value="UDP/ADP-SUGAR PYROPHOSPHATASE"/>
    <property type="match status" value="1"/>
</dbReference>
<evidence type="ECO:0000259" key="3">
    <source>
        <dbReference type="PROSITE" id="PS51462"/>
    </source>
</evidence>
<dbReference type="Proteomes" id="UP000054342">
    <property type="component" value="Unassembled WGS sequence"/>
</dbReference>
<dbReference type="PROSITE" id="PS51462">
    <property type="entry name" value="NUDIX"/>
    <property type="match status" value="1"/>
</dbReference>
<evidence type="ECO:0000313" key="4">
    <source>
        <dbReference type="EMBL" id="KIW57430.1"/>
    </source>
</evidence>
<dbReference type="GO" id="GO:0080041">
    <property type="term" value="F:ADP-ribose pyrophosphohydrolase activity"/>
    <property type="evidence" value="ECO:0007669"/>
    <property type="project" value="TreeGrafter"/>
</dbReference>
<evidence type="ECO:0000256" key="1">
    <source>
        <dbReference type="ARBA" id="ARBA00001946"/>
    </source>
</evidence>
<dbReference type="OrthoDB" id="10249920at2759"/>
<dbReference type="AlphaFoldDB" id="A0A0D2ERQ6"/>
<dbReference type="GO" id="GO:0006753">
    <property type="term" value="P:nucleoside phosphate metabolic process"/>
    <property type="evidence" value="ECO:0007669"/>
    <property type="project" value="TreeGrafter"/>
</dbReference>
<proteinExistence type="predicted"/>
<keyword evidence="2" id="KW-0378">Hydrolase</keyword>
<dbReference type="InterPro" id="IPR015797">
    <property type="entry name" value="NUDIX_hydrolase-like_dom_sf"/>
</dbReference>
<dbReference type="HOGENOM" id="CLU_070130_0_0_1"/>
<dbReference type="GO" id="GO:0019693">
    <property type="term" value="P:ribose phosphate metabolic process"/>
    <property type="evidence" value="ECO:0007669"/>
    <property type="project" value="TreeGrafter"/>
</dbReference>
<dbReference type="GeneID" id="25327888"/>
<keyword evidence="5" id="KW-1185">Reference proteome</keyword>
<evidence type="ECO:0000313" key="5">
    <source>
        <dbReference type="Proteomes" id="UP000054342"/>
    </source>
</evidence>
<reference evidence="4 5" key="1">
    <citation type="submission" date="2015-01" db="EMBL/GenBank/DDBJ databases">
        <title>The Genome Sequence of Exophiala xenobiotica CBS118157.</title>
        <authorList>
            <consortium name="The Broad Institute Genomics Platform"/>
            <person name="Cuomo C."/>
            <person name="de Hoog S."/>
            <person name="Gorbushina A."/>
            <person name="Stielow B."/>
            <person name="Teixiera M."/>
            <person name="Abouelleil A."/>
            <person name="Chapman S.B."/>
            <person name="Priest M."/>
            <person name="Young S.K."/>
            <person name="Wortman J."/>
            <person name="Nusbaum C."/>
            <person name="Birren B."/>
        </authorList>
    </citation>
    <scope>NUCLEOTIDE SEQUENCE [LARGE SCALE GENOMIC DNA]</scope>
    <source>
        <strain evidence="4 5">CBS 118157</strain>
    </source>
</reference>
<dbReference type="EMBL" id="KN847319">
    <property type="protein sequence ID" value="KIW57430.1"/>
    <property type="molecule type" value="Genomic_DNA"/>
</dbReference>
<accession>A0A0D2ERQ6</accession>